<protein>
    <recommendedName>
        <fullName evidence="4">Lipoprotein</fullName>
    </recommendedName>
</protein>
<evidence type="ECO:0000313" key="3">
    <source>
        <dbReference type="Proteomes" id="UP000564704"/>
    </source>
</evidence>
<accession>A0A844CHG9</accession>
<evidence type="ECO:0000313" key="2">
    <source>
        <dbReference type="EMBL" id="MRU14122.1"/>
    </source>
</evidence>
<dbReference type="EMBL" id="SZWE01000001">
    <property type="protein sequence ID" value="MRU14122.1"/>
    <property type="molecule type" value="Genomic_DNA"/>
</dbReference>
<dbReference type="RefSeq" id="WP_154148436.1">
    <property type="nucleotide sequence ID" value="NZ_SZWE01000001.1"/>
</dbReference>
<reference evidence="2 3" key="1">
    <citation type="submission" date="2019-05" db="EMBL/GenBank/DDBJ databases">
        <title>Roseovarius bejariae sp. nov., a moderately halophylic bacterium isolated from a saline soil in Rambla Salada (Murcia).</title>
        <authorList>
            <person name="Castro D.J."/>
            <person name="Gomez-Altuve A."/>
            <person name="Reina J.C."/>
            <person name="Rodriguez M."/>
            <person name="Sampedro I."/>
            <person name="Llamas I."/>
            <person name="Martinez-Checa F."/>
        </authorList>
    </citation>
    <scope>NUCLEOTIDE SEQUENCE [LARGE SCALE GENOMIC DNA]</scope>
    <source>
        <strain evidence="2 3">A21</strain>
    </source>
</reference>
<dbReference type="AlphaFoldDB" id="A0A844CHG9"/>
<organism evidence="2 3">
    <name type="scientific">Roseovarius bejariae</name>
    <dbReference type="NCBI Taxonomy" id="2576383"/>
    <lineage>
        <taxon>Bacteria</taxon>
        <taxon>Pseudomonadati</taxon>
        <taxon>Pseudomonadota</taxon>
        <taxon>Alphaproteobacteria</taxon>
        <taxon>Rhodobacterales</taxon>
        <taxon>Roseobacteraceae</taxon>
        <taxon>Roseovarius</taxon>
    </lineage>
</organism>
<evidence type="ECO:0000256" key="1">
    <source>
        <dbReference type="SAM" id="SignalP"/>
    </source>
</evidence>
<keyword evidence="1" id="KW-0732">Signal</keyword>
<keyword evidence="3" id="KW-1185">Reference proteome</keyword>
<name>A0A844CHG9_9RHOB</name>
<gene>
    <name evidence="2" type="ORF">FDP25_01635</name>
</gene>
<proteinExistence type="predicted"/>
<dbReference type="PROSITE" id="PS51257">
    <property type="entry name" value="PROKAR_LIPOPROTEIN"/>
    <property type="match status" value="1"/>
</dbReference>
<dbReference type="Proteomes" id="UP000564704">
    <property type="component" value="Unassembled WGS sequence"/>
</dbReference>
<evidence type="ECO:0008006" key="4">
    <source>
        <dbReference type="Google" id="ProtNLM"/>
    </source>
</evidence>
<sequence>MRTLLSLLVISSMALAGCSGWRDSRVNPSNWFGKSEPRRVVKADGTEEVNPLIPERTGIFDKRPEDESYEGTPVDQITALSIERTPGGAIVRATGLTLRQEAFDARLVDVNGEDDDLTPVDGVLTFRLSAVQSRVAPQGPERTRRVHVGRFISKQTLAETRAIRVVAARNERVSRR</sequence>
<comment type="caution">
    <text evidence="2">The sequence shown here is derived from an EMBL/GenBank/DDBJ whole genome shotgun (WGS) entry which is preliminary data.</text>
</comment>
<dbReference type="OrthoDB" id="7773807at2"/>
<feature type="signal peptide" evidence="1">
    <location>
        <begin position="1"/>
        <end position="16"/>
    </location>
</feature>
<feature type="chain" id="PRO_5032487537" description="Lipoprotein" evidence="1">
    <location>
        <begin position="17"/>
        <end position="176"/>
    </location>
</feature>